<dbReference type="GO" id="GO:0015344">
    <property type="term" value="F:siderophore uptake transmembrane transporter activity"/>
    <property type="evidence" value="ECO:0007669"/>
    <property type="project" value="TreeGrafter"/>
</dbReference>
<evidence type="ECO:0000256" key="8">
    <source>
        <dbReference type="PROSITE-ProRule" id="PRU01360"/>
    </source>
</evidence>
<keyword evidence="7 8" id="KW-0998">Cell outer membrane</keyword>
<dbReference type="InterPro" id="IPR023997">
    <property type="entry name" value="TonB-dep_OMP_SusC/RagA_CS"/>
</dbReference>
<dbReference type="InterPro" id="IPR036942">
    <property type="entry name" value="Beta-barrel_TonB_sf"/>
</dbReference>
<dbReference type="InterPro" id="IPR037066">
    <property type="entry name" value="Plug_dom_sf"/>
</dbReference>
<dbReference type="Gene3D" id="2.60.40.1120">
    <property type="entry name" value="Carboxypeptidase-like, regulatory domain"/>
    <property type="match status" value="1"/>
</dbReference>
<comment type="similarity">
    <text evidence="8">Belongs to the TonB-dependent receptor family.</text>
</comment>
<keyword evidence="3 8" id="KW-1134">Transmembrane beta strand</keyword>
<reference evidence="10 11" key="1">
    <citation type="submission" date="2019-12" db="EMBL/GenBank/DDBJ databases">
        <title>Chitinophaga sp. strain ysch24 (GDMCC 1.1355), whole genome shotgun sequence.</title>
        <authorList>
            <person name="Zhang X."/>
        </authorList>
    </citation>
    <scope>NUCLEOTIDE SEQUENCE [LARGE SCALE GENOMIC DNA]</scope>
    <source>
        <strain evidence="11">ysch24</strain>
    </source>
</reference>
<dbReference type="PANTHER" id="PTHR30069">
    <property type="entry name" value="TONB-DEPENDENT OUTER MEMBRANE RECEPTOR"/>
    <property type="match status" value="1"/>
</dbReference>
<sequence length="1040" mass="113818">MKSAKIIRLRILLLWGTIMIFTLSKSTFAQTPKVSGTVTSQSTSTPVPGASVTVKNTHTSAVADETGRFSINASTGDVLVISSIGFIAKEVKVESQELNIRLQESENQLENVVVIGYGTQKKKLVTGANIQVKGADIQKQNTTNALQALQGQAPGVQITSYSGQPGSGMNVIIRGKGTVGNFSPLYIVDGVQTGDISYLNPADIESIDILKDAASAAIYGSQAANGVVLVTTRSGKLNQKAQVTLDVFYGAQRPPRKAKLLNAKEYATIINEAAVNSGKAPYFSNDVVNNLPVNTNWLDQMFKNNVPTQNYVLGVQGGGAGSAYSLSLGYTGQGGIVGGSDISSFERYTFRINSEHNLYENIIKLGEHLTFNYQNSHGILVDGQYNNTLRSAFSTSPLLPMYDSAGNYFSSDKKGWYPGKPDQAWNNTEANPYAVMDYTTRNRNSNQGLFGDVYIQAEPIKGLKFRSSLGINYTSNQSHGYTPVYHLSIYSFNDTSKVTQSMGNGLTLQFDNLLSYDFNVTTNHHFSVMAGSSSLKTKTVGMNGSNWYLRVADLQHAYLSVAQNVNRGAPYMSVGGSPTENALLSYFGRLQYDFREKYLLNITFRSDGSSRFAPGHRWGYFPSVSAGWVASMENFMQGAHWLDFLKVRGSWGRVGNQNVAAYQYLSPISFSNTAYIFGPVEGANTQGAYPSRIANPDVKWETSEQTNIGFDATVLKKLNVTFEYYNKKTKDWLITVPILATAGADAPLINGGDVQNTGVELALNYRNSIGKNFHYSIGINGAYNKNRIGNIPTNDHVLHGNTNVLYANAGEFYRAANGEPVGYFWGLKTDGIFQTAEDVLAYKGKTGTPIQPNAKPGDVRYVDLNNDGVIDANDKTKIGDPNPDFTFGFNVALDYKGFDLFIQASGVSGNQLVQSWRGPGGFGNYTTEILERWHGRGTSNRIPRVTEDGANWAQFSDLYIHDGKFLRISTITLGYDFANLVKKSYLGKLRVYASVLNAFTITGYRGMDPEVGYNEGFSSGVDLGYYPRPRTYMVGANIRF</sequence>
<comment type="subcellular location">
    <subcellularLocation>
        <location evidence="1 8">Cell outer membrane</location>
        <topology evidence="1 8">Multi-pass membrane protein</topology>
    </subcellularLocation>
</comment>
<dbReference type="InterPro" id="IPR008969">
    <property type="entry name" value="CarboxyPept-like_regulatory"/>
</dbReference>
<dbReference type="Pfam" id="PF07715">
    <property type="entry name" value="Plug"/>
    <property type="match status" value="1"/>
</dbReference>
<evidence type="ECO:0000256" key="3">
    <source>
        <dbReference type="ARBA" id="ARBA00022452"/>
    </source>
</evidence>
<dbReference type="RefSeq" id="WP_157309504.1">
    <property type="nucleotide sequence ID" value="NZ_WRXN01000019.1"/>
</dbReference>
<dbReference type="NCBIfam" id="TIGR04057">
    <property type="entry name" value="SusC_RagA_signa"/>
    <property type="match status" value="1"/>
</dbReference>
<feature type="domain" description="TonB-dependent receptor plug" evidence="9">
    <location>
        <begin position="125"/>
        <end position="227"/>
    </location>
</feature>
<dbReference type="InterPro" id="IPR039426">
    <property type="entry name" value="TonB-dep_rcpt-like"/>
</dbReference>
<dbReference type="PROSITE" id="PS52016">
    <property type="entry name" value="TONB_DEPENDENT_REC_3"/>
    <property type="match status" value="1"/>
</dbReference>
<dbReference type="GO" id="GO:0009279">
    <property type="term" value="C:cell outer membrane"/>
    <property type="evidence" value="ECO:0007669"/>
    <property type="project" value="UniProtKB-SubCell"/>
</dbReference>
<dbReference type="SUPFAM" id="SSF56935">
    <property type="entry name" value="Porins"/>
    <property type="match status" value="1"/>
</dbReference>
<dbReference type="Gene3D" id="2.40.170.20">
    <property type="entry name" value="TonB-dependent receptor, beta-barrel domain"/>
    <property type="match status" value="1"/>
</dbReference>
<evidence type="ECO:0000256" key="4">
    <source>
        <dbReference type="ARBA" id="ARBA00022692"/>
    </source>
</evidence>
<keyword evidence="4 8" id="KW-0812">Transmembrane</keyword>
<dbReference type="NCBIfam" id="TIGR04056">
    <property type="entry name" value="OMP_RagA_SusC"/>
    <property type="match status" value="1"/>
</dbReference>
<evidence type="ECO:0000313" key="10">
    <source>
        <dbReference type="EMBL" id="MVT12084.1"/>
    </source>
</evidence>
<dbReference type="EMBL" id="WRXN01000019">
    <property type="protein sequence ID" value="MVT12084.1"/>
    <property type="molecule type" value="Genomic_DNA"/>
</dbReference>
<evidence type="ECO:0000256" key="5">
    <source>
        <dbReference type="ARBA" id="ARBA00022729"/>
    </source>
</evidence>
<evidence type="ECO:0000256" key="1">
    <source>
        <dbReference type="ARBA" id="ARBA00004571"/>
    </source>
</evidence>
<dbReference type="PANTHER" id="PTHR30069:SF29">
    <property type="entry name" value="HEMOGLOBIN AND HEMOGLOBIN-HAPTOGLOBIN-BINDING PROTEIN 1-RELATED"/>
    <property type="match status" value="1"/>
</dbReference>
<dbReference type="Pfam" id="PF13715">
    <property type="entry name" value="CarbopepD_reg_2"/>
    <property type="match status" value="1"/>
</dbReference>
<accession>A0A7K1UCH5</accession>
<gene>
    <name evidence="10" type="ORF">GO493_27750</name>
</gene>
<proteinExistence type="inferred from homology"/>
<evidence type="ECO:0000259" key="9">
    <source>
        <dbReference type="Pfam" id="PF07715"/>
    </source>
</evidence>
<evidence type="ECO:0000313" key="11">
    <source>
        <dbReference type="Proteomes" id="UP000461730"/>
    </source>
</evidence>
<keyword evidence="11" id="KW-1185">Reference proteome</keyword>
<evidence type="ECO:0000256" key="2">
    <source>
        <dbReference type="ARBA" id="ARBA00022448"/>
    </source>
</evidence>
<dbReference type="GO" id="GO:0044718">
    <property type="term" value="P:siderophore transmembrane transport"/>
    <property type="evidence" value="ECO:0007669"/>
    <property type="project" value="TreeGrafter"/>
</dbReference>
<comment type="caution">
    <text evidence="10">The sequence shown here is derived from an EMBL/GenBank/DDBJ whole genome shotgun (WGS) entry which is preliminary data.</text>
</comment>
<dbReference type="Proteomes" id="UP000461730">
    <property type="component" value="Unassembled WGS sequence"/>
</dbReference>
<keyword evidence="6 8" id="KW-0472">Membrane</keyword>
<name>A0A7K1UCH5_9BACT</name>
<protein>
    <submittedName>
        <fullName evidence="10">SusC/RagA family TonB-linked outer membrane protein</fullName>
    </submittedName>
</protein>
<dbReference type="AlphaFoldDB" id="A0A7K1UCH5"/>
<dbReference type="SUPFAM" id="SSF49464">
    <property type="entry name" value="Carboxypeptidase regulatory domain-like"/>
    <property type="match status" value="1"/>
</dbReference>
<dbReference type="InterPro" id="IPR023996">
    <property type="entry name" value="TonB-dep_OMP_SusC/RagA"/>
</dbReference>
<keyword evidence="2 8" id="KW-0813">Transport</keyword>
<organism evidence="10 11">
    <name type="scientific">Chitinophaga tropicalis</name>
    <dbReference type="NCBI Taxonomy" id="2683588"/>
    <lineage>
        <taxon>Bacteria</taxon>
        <taxon>Pseudomonadati</taxon>
        <taxon>Bacteroidota</taxon>
        <taxon>Chitinophagia</taxon>
        <taxon>Chitinophagales</taxon>
        <taxon>Chitinophagaceae</taxon>
        <taxon>Chitinophaga</taxon>
    </lineage>
</organism>
<evidence type="ECO:0000256" key="7">
    <source>
        <dbReference type="ARBA" id="ARBA00023237"/>
    </source>
</evidence>
<keyword evidence="5" id="KW-0732">Signal</keyword>
<evidence type="ECO:0000256" key="6">
    <source>
        <dbReference type="ARBA" id="ARBA00023136"/>
    </source>
</evidence>
<dbReference type="InterPro" id="IPR012910">
    <property type="entry name" value="Plug_dom"/>
</dbReference>
<dbReference type="Gene3D" id="2.170.130.10">
    <property type="entry name" value="TonB-dependent receptor, plug domain"/>
    <property type="match status" value="1"/>
</dbReference>